<dbReference type="RefSeq" id="WP_088908639.1">
    <property type="nucleotide sequence ID" value="NZ_CP018145.1"/>
</dbReference>
<dbReference type="PANTHER" id="PTHR30383:SF27">
    <property type="entry name" value="SPORE GERMINATION LIPASE LIPC"/>
    <property type="match status" value="1"/>
</dbReference>
<sequence length="262" mass="28941">MRTSGQFLWRTAGLLSLLSFLLFATGFVLAMNPQQLAPSTASPPAQKEQPPSPLPEKGVHKVVALGDSLTRGAGDANGQGYVGLVRQALEKKSGQSITFTNLAINGQESSELLKQMSQEQVKKLLAEADLILFTIGGNDLFRQTGGLYTIEKEKVTTALNQLAVNYEEILKQIRSVNKTATIVYTSLYNPFGNTEAAIDTIGPVLDWNNQASQIASRYPQVFVVPTYDLFLRKEQNYLYTDHFHPNAEGYKRMADRILQALE</sequence>
<dbReference type="SUPFAM" id="SSF52266">
    <property type="entry name" value="SGNH hydrolase"/>
    <property type="match status" value="1"/>
</dbReference>
<proteinExistence type="predicted"/>
<dbReference type="KEGG" id="bfm:BP422_16000"/>
<dbReference type="EMBL" id="CP018145">
    <property type="protein sequence ID" value="ASJ54933.1"/>
    <property type="molecule type" value="Genomic_DNA"/>
</dbReference>
<dbReference type="GO" id="GO:0004622">
    <property type="term" value="F:phosphatidylcholine lysophospholipase activity"/>
    <property type="evidence" value="ECO:0007669"/>
    <property type="project" value="TreeGrafter"/>
</dbReference>
<accession>A0A220MIT0</accession>
<evidence type="ECO:0000259" key="2">
    <source>
        <dbReference type="Pfam" id="PF13472"/>
    </source>
</evidence>
<dbReference type="PANTHER" id="PTHR30383">
    <property type="entry name" value="THIOESTERASE 1/PROTEASE 1/LYSOPHOSPHOLIPASE L1"/>
    <property type="match status" value="1"/>
</dbReference>
<dbReference type="Gene3D" id="3.40.50.1110">
    <property type="entry name" value="SGNH hydrolase"/>
    <property type="match status" value="1"/>
</dbReference>
<evidence type="ECO:0000313" key="4">
    <source>
        <dbReference type="Proteomes" id="UP000197781"/>
    </source>
</evidence>
<dbReference type="InterPro" id="IPR036514">
    <property type="entry name" value="SGNH_hydro_sf"/>
</dbReference>
<dbReference type="InterPro" id="IPR013830">
    <property type="entry name" value="SGNH_hydro"/>
</dbReference>
<evidence type="ECO:0000256" key="1">
    <source>
        <dbReference type="SAM" id="MobiDB-lite"/>
    </source>
</evidence>
<organism evidence="3 4">
    <name type="scientific">Brevibacillus formosus</name>
    <dbReference type="NCBI Taxonomy" id="54913"/>
    <lineage>
        <taxon>Bacteria</taxon>
        <taxon>Bacillati</taxon>
        <taxon>Bacillota</taxon>
        <taxon>Bacilli</taxon>
        <taxon>Bacillales</taxon>
        <taxon>Paenibacillaceae</taxon>
        <taxon>Brevibacillus</taxon>
    </lineage>
</organism>
<protein>
    <submittedName>
        <fullName evidence="3">Lysophospholipase</fullName>
    </submittedName>
</protein>
<feature type="domain" description="SGNH hydrolase-type esterase" evidence="2">
    <location>
        <begin position="64"/>
        <end position="252"/>
    </location>
</feature>
<dbReference type="InterPro" id="IPR051532">
    <property type="entry name" value="Ester_Hydrolysis_Enzymes"/>
</dbReference>
<dbReference type="Proteomes" id="UP000197781">
    <property type="component" value="Chromosome"/>
</dbReference>
<dbReference type="AlphaFoldDB" id="A0A220MIT0"/>
<evidence type="ECO:0000313" key="3">
    <source>
        <dbReference type="EMBL" id="ASJ54933.1"/>
    </source>
</evidence>
<gene>
    <name evidence="3" type="ORF">BP422_16000</name>
</gene>
<feature type="region of interest" description="Disordered" evidence="1">
    <location>
        <begin position="37"/>
        <end position="58"/>
    </location>
</feature>
<name>A0A220MIT0_9BACL</name>
<dbReference type="Pfam" id="PF13472">
    <property type="entry name" value="Lipase_GDSL_2"/>
    <property type="match status" value="1"/>
</dbReference>
<reference evidence="3 4" key="1">
    <citation type="submission" date="2016-11" db="EMBL/GenBank/DDBJ databases">
        <authorList>
            <person name="Jaros S."/>
            <person name="Januszkiewicz K."/>
            <person name="Wedrychowicz H."/>
        </authorList>
    </citation>
    <scope>NUCLEOTIDE SEQUENCE [LARGE SCALE GENOMIC DNA]</scope>
    <source>
        <strain evidence="3 4">NF2</strain>
    </source>
</reference>